<dbReference type="RefSeq" id="WP_343951446.1">
    <property type="nucleotide sequence ID" value="NZ_BAAAHQ010000021.1"/>
</dbReference>
<proteinExistence type="predicted"/>
<reference evidence="1 2" key="1">
    <citation type="journal article" date="2019" name="Int. J. Syst. Evol. Microbiol.">
        <title>The Global Catalogue of Microorganisms (GCM) 10K type strain sequencing project: providing services to taxonomists for standard genome sequencing and annotation.</title>
        <authorList>
            <consortium name="The Broad Institute Genomics Platform"/>
            <consortium name="The Broad Institute Genome Sequencing Center for Infectious Disease"/>
            <person name="Wu L."/>
            <person name="Ma J."/>
        </authorList>
    </citation>
    <scope>NUCLEOTIDE SEQUENCE [LARGE SCALE GENOMIC DNA]</scope>
    <source>
        <strain evidence="1 2">JCM 11136</strain>
    </source>
</reference>
<dbReference type="EMBL" id="BAAAHQ010000021">
    <property type="protein sequence ID" value="GAA0933694.1"/>
    <property type="molecule type" value="Genomic_DNA"/>
</dbReference>
<evidence type="ECO:0000313" key="2">
    <source>
        <dbReference type="Proteomes" id="UP001501578"/>
    </source>
</evidence>
<name>A0ABN1PUX8_9ACTN</name>
<keyword evidence="2" id="KW-1185">Reference proteome</keyword>
<organism evidence="1 2">
    <name type="scientific">Nonomuraea longicatena</name>
    <dbReference type="NCBI Taxonomy" id="83682"/>
    <lineage>
        <taxon>Bacteria</taxon>
        <taxon>Bacillati</taxon>
        <taxon>Actinomycetota</taxon>
        <taxon>Actinomycetes</taxon>
        <taxon>Streptosporangiales</taxon>
        <taxon>Streptosporangiaceae</taxon>
        <taxon>Nonomuraea</taxon>
    </lineage>
</organism>
<gene>
    <name evidence="1" type="ORF">GCM10009560_40130</name>
</gene>
<sequence>MESEIFGFAFDALYRRPLWLLGITPESSGVVVVGGLVRVRFGPWKVETELSNIEKTAITGPYSAAKAIGVRISAADRGLTFGTNVSEGLCLSFQRPVRGGEPAGLIRHPALTVTVADPQSLAERLDRTSGTKPCRSRGE</sequence>
<protein>
    <submittedName>
        <fullName evidence="1">Uncharacterized protein</fullName>
    </submittedName>
</protein>
<evidence type="ECO:0000313" key="1">
    <source>
        <dbReference type="EMBL" id="GAA0933694.1"/>
    </source>
</evidence>
<accession>A0ABN1PUX8</accession>
<comment type="caution">
    <text evidence="1">The sequence shown here is derived from an EMBL/GenBank/DDBJ whole genome shotgun (WGS) entry which is preliminary data.</text>
</comment>
<dbReference type="Proteomes" id="UP001501578">
    <property type="component" value="Unassembled WGS sequence"/>
</dbReference>